<sequence>MNNLFLKSTQEPACNYPGIIKNYNRISYGTEYSTIDFPSTKTKKHICDLMPFNIQGNKSELLTKHLGGLVERVADKAKRIIDPFCGTACYIHYLRDSGNKQPVIINEFDPLRYITHYQIQNNPDTVIEAVKGYVDAIKNDLEKIDVNKIDEKGVRREQEKIANMFQHEAEKHLIPGQNFKEMVENKEPAKFINCPELAGLYLVIQLQYPLYRPIKADVNLSGLKPLIRPSEIELICIRYGKVKIFNRGKTRLFNPEKLIQSAGKRMTQMRVMNGDGWKLIDEIALEDDFILMDTSYLGRQTSNYNEYTREDCLLDVYVSKIKNFILPALAKGARFLITNNWNDNLAEFFKKYNFSIHKAYRSKDACELVALNFNPNTLVSASHRAVSEINNHLFTNLGISSGQKQIVKSVPKPLVRYVKISEQVERLKRIPPRYRSSFA</sequence>
<name>A0A975BCD2_9BACT</name>
<gene>
    <name evidence="1" type="ORF">dnl_51280</name>
</gene>
<dbReference type="Proteomes" id="UP000663720">
    <property type="component" value="Chromosome"/>
</dbReference>
<keyword evidence="1" id="KW-0808">Transferase</keyword>
<protein>
    <submittedName>
        <fullName evidence="1">SAM-dependent methyltransferase domain-containing protein</fullName>
    </submittedName>
</protein>
<dbReference type="Gene3D" id="3.40.50.150">
    <property type="entry name" value="Vaccinia Virus protein VP39"/>
    <property type="match status" value="1"/>
</dbReference>
<evidence type="ECO:0000313" key="2">
    <source>
        <dbReference type="Proteomes" id="UP000663720"/>
    </source>
</evidence>
<dbReference type="SUPFAM" id="SSF53335">
    <property type="entry name" value="S-adenosyl-L-methionine-dependent methyltransferases"/>
    <property type="match status" value="1"/>
</dbReference>
<dbReference type="EMBL" id="CP061799">
    <property type="protein sequence ID" value="QTA82746.1"/>
    <property type="molecule type" value="Genomic_DNA"/>
</dbReference>
<proteinExistence type="predicted"/>
<evidence type="ECO:0000313" key="1">
    <source>
        <dbReference type="EMBL" id="QTA82746.1"/>
    </source>
</evidence>
<dbReference type="InterPro" id="IPR029063">
    <property type="entry name" value="SAM-dependent_MTases_sf"/>
</dbReference>
<accession>A0A975BCD2</accession>
<dbReference type="GO" id="GO:0032259">
    <property type="term" value="P:methylation"/>
    <property type="evidence" value="ECO:0007669"/>
    <property type="project" value="UniProtKB-KW"/>
</dbReference>
<dbReference type="AlphaFoldDB" id="A0A975BCD2"/>
<dbReference type="KEGG" id="dli:dnl_51280"/>
<reference evidence="1" key="1">
    <citation type="journal article" date="2021" name="Microb. Physiol.">
        <title>Proteogenomic Insights into the Physiology of Marine, Sulfate-Reducing, Filamentous Desulfonema limicola and Desulfonema magnum.</title>
        <authorList>
            <person name="Schnaars V."/>
            <person name="Wohlbrand L."/>
            <person name="Scheve S."/>
            <person name="Hinrichs C."/>
            <person name="Reinhardt R."/>
            <person name="Rabus R."/>
        </authorList>
    </citation>
    <scope>NUCLEOTIDE SEQUENCE</scope>
    <source>
        <strain evidence="1">5ac10</strain>
    </source>
</reference>
<keyword evidence="1" id="KW-0489">Methyltransferase</keyword>
<dbReference type="GO" id="GO:0008168">
    <property type="term" value="F:methyltransferase activity"/>
    <property type="evidence" value="ECO:0007669"/>
    <property type="project" value="UniProtKB-KW"/>
</dbReference>
<organism evidence="1 2">
    <name type="scientific">Desulfonema limicola</name>
    <dbReference type="NCBI Taxonomy" id="45656"/>
    <lineage>
        <taxon>Bacteria</taxon>
        <taxon>Pseudomonadati</taxon>
        <taxon>Thermodesulfobacteriota</taxon>
        <taxon>Desulfobacteria</taxon>
        <taxon>Desulfobacterales</taxon>
        <taxon>Desulfococcaceae</taxon>
        <taxon>Desulfonema</taxon>
    </lineage>
</organism>
<keyword evidence="2" id="KW-1185">Reference proteome</keyword>
<dbReference type="RefSeq" id="WP_207688633.1">
    <property type="nucleotide sequence ID" value="NZ_CP061799.1"/>
</dbReference>